<dbReference type="PANTHER" id="PTHR45698">
    <property type="entry name" value="TRACE AMINE-ASSOCIATED RECEPTOR 19N-RELATED"/>
    <property type="match status" value="1"/>
</dbReference>
<dbReference type="PANTHER" id="PTHR45698:SF1">
    <property type="entry name" value="TRACE AMINE-ASSOCIATED RECEPTOR 13C-LIKE"/>
    <property type="match status" value="1"/>
</dbReference>
<organism evidence="7 8">
    <name type="scientific">Hydra vulgaris</name>
    <name type="common">Hydra</name>
    <name type="synonym">Hydra attenuata</name>
    <dbReference type="NCBI Taxonomy" id="6087"/>
    <lineage>
        <taxon>Eukaryota</taxon>
        <taxon>Metazoa</taxon>
        <taxon>Cnidaria</taxon>
        <taxon>Hydrozoa</taxon>
        <taxon>Hydroidolina</taxon>
        <taxon>Anthoathecata</taxon>
        <taxon>Aplanulata</taxon>
        <taxon>Hydridae</taxon>
        <taxon>Hydra</taxon>
    </lineage>
</organism>
<feature type="transmembrane region" description="Helical" evidence="5">
    <location>
        <begin position="191"/>
        <end position="222"/>
    </location>
</feature>
<dbReference type="Gene3D" id="1.20.1070.10">
    <property type="entry name" value="Rhodopsin 7-helix transmembrane proteins"/>
    <property type="match status" value="1"/>
</dbReference>
<keyword evidence="3 5" id="KW-1133">Transmembrane helix</keyword>
<dbReference type="SMART" id="SM01381">
    <property type="entry name" value="7TM_GPCR_Srsx"/>
    <property type="match status" value="1"/>
</dbReference>
<feature type="transmembrane region" description="Helical" evidence="5">
    <location>
        <begin position="66"/>
        <end position="89"/>
    </location>
</feature>
<dbReference type="CDD" id="cd00637">
    <property type="entry name" value="7tm_classA_rhodopsin-like"/>
    <property type="match status" value="1"/>
</dbReference>
<feature type="transmembrane region" description="Helical" evidence="5">
    <location>
        <begin position="252"/>
        <end position="272"/>
    </location>
</feature>
<comment type="subcellular location">
    <subcellularLocation>
        <location evidence="1">Membrane</location>
    </subcellularLocation>
</comment>
<dbReference type="PROSITE" id="PS50262">
    <property type="entry name" value="G_PROTEIN_RECEP_F1_2"/>
    <property type="match status" value="1"/>
</dbReference>
<name>A0ABM4DG09_HYDVU</name>
<reference evidence="8" key="1">
    <citation type="submission" date="2025-08" db="UniProtKB">
        <authorList>
            <consortium name="RefSeq"/>
        </authorList>
    </citation>
    <scope>IDENTIFICATION</scope>
</reference>
<proteinExistence type="predicted"/>
<dbReference type="InterPro" id="IPR017452">
    <property type="entry name" value="GPCR_Rhodpsn_7TM"/>
</dbReference>
<dbReference type="PRINTS" id="PR00237">
    <property type="entry name" value="GPCRRHODOPSN"/>
</dbReference>
<evidence type="ECO:0000256" key="3">
    <source>
        <dbReference type="ARBA" id="ARBA00022989"/>
    </source>
</evidence>
<dbReference type="SUPFAM" id="SSF81321">
    <property type="entry name" value="Family A G protein-coupled receptor-like"/>
    <property type="match status" value="1"/>
</dbReference>
<evidence type="ECO:0000256" key="4">
    <source>
        <dbReference type="ARBA" id="ARBA00023136"/>
    </source>
</evidence>
<keyword evidence="7" id="KW-1185">Reference proteome</keyword>
<feature type="transmembrane region" description="Helical" evidence="5">
    <location>
        <begin position="152"/>
        <end position="171"/>
    </location>
</feature>
<feature type="transmembrane region" description="Helical" evidence="5">
    <location>
        <begin position="109"/>
        <end position="132"/>
    </location>
</feature>
<keyword evidence="8" id="KW-0675">Receptor</keyword>
<gene>
    <name evidence="8" type="primary">LOC105847415</name>
</gene>
<feature type="transmembrane region" description="Helical" evidence="5">
    <location>
        <begin position="31"/>
        <end position="54"/>
    </location>
</feature>
<keyword evidence="2 5" id="KW-0812">Transmembrane</keyword>
<evidence type="ECO:0000256" key="2">
    <source>
        <dbReference type="ARBA" id="ARBA00022692"/>
    </source>
</evidence>
<dbReference type="Proteomes" id="UP001652625">
    <property type="component" value="Chromosome 14"/>
</dbReference>
<accession>A0ABM4DG09</accession>
<feature type="transmembrane region" description="Helical" evidence="5">
    <location>
        <begin position="292"/>
        <end position="314"/>
    </location>
</feature>
<feature type="domain" description="G-protein coupled receptors family 1 profile" evidence="6">
    <location>
        <begin position="45"/>
        <end position="312"/>
    </location>
</feature>
<evidence type="ECO:0000313" key="7">
    <source>
        <dbReference type="Proteomes" id="UP001652625"/>
    </source>
</evidence>
<evidence type="ECO:0000256" key="1">
    <source>
        <dbReference type="ARBA" id="ARBA00004370"/>
    </source>
</evidence>
<evidence type="ECO:0000313" key="8">
    <source>
        <dbReference type="RefSeq" id="XP_065673363.1"/>
    </source>
</evidence>
<sequence>MQDQSPGLNSTYKNDVQQHLMIFSHEEKLTIHIRFTIVTLIGIFSNGIVSYLIIRIRKLRTTNNLFILNLAISDIVACLSMYPFIYFNLSETSIQGTTANALCGFTEGLYGFFVAALVSLLTLSVLSISRYLGINHPLKITWKFEVKHMKWVFGLSWLLSVGFLIPNLISFKYDEILKLCIRSWASGVNPLIYFIFTGIFGVFLPLSSLLFTYITSLYTLWFKGRLSISRSKSNSVASKCSIKVKQRALKSLGVLVLTYLICWSPFATYWFLSVAIGKYSESSYEDKRKSIRITRLTLFFAVFNTVLNPIVYAYKSRQLRSTFKLLIGMRVHAILNLTISSRTSSNYPTDT</sequence>
<protein>
    <submittedName>
        <fullName evidence="8">Pyroglutamylated RF-amide peptide receptor isoform X3</fullName>
    </submittedName>
</protein>
<evidence type="ECO:0000259" key="6">
    <source>
        <dbReference type="PROSITE" id="PS50262"/>
    </source>
</evidence>
<keyword evidence="4 5" id="KW-0472">Membrane</keyword>
<dbReference type="InterPro" id="IPR000276">
    <property type="entry name" value="GPCR_Rhodpsn"/>
</dbReference>
<dbReference type="GeneID" id="105847415"/>
<dbReference type="Pfam" id="PF00001">
    <property type="entry name" value="7tm_1"/>
    <property type="match status" value="1"/>
</dbReference>
<evidence type="ECO:0000256" key="5">
    <source>
        <dbReference type="SAM" id="Phobius"/>
    </source>
</evidence>
<dbReference type="RefSeq" id="XP_065673363.1">
    <property type="nucleotide sequence ID" value="XM_065817291.1"/>
</dbReference>